<proteinExistence type="inferred from homology"/>
<accession>A0A7V5U184</accession>
<evidence type="ECO:0000256" key="1">
    <source>
        <dbReference type="ARBA" id="ARBA00009600"/>
    </source>
</evidence>
<dbReference type="PANTHER" id="PTHR30327">
    <property type="entry name" value="UNCHARACTERIZED PROTEIN YQGE"/>
    <property type="match status" value="1"/>
</dbReference>
<organism evidence="3">
    <name type="scientific">Hellea balneolensis</name>
    <dbReference type="NCBI Taxonomy" id="287478"/>
    <lineage>
        <taxon>Bacteria</taxon>
        <taxon>Pseudomonadati</taxon>
        <taxon>Pseudomonadota</taxon>
        <taxon>Alphaproteobacteria</taxon>
        <taxon>Maricaulales</taxon>
        <taxon>Robiginitomaculaceae</taxon>
        <taxon>Hellea</taxon>
    </lineage>
</organism>
<dbReference type="GO" id="GO:0005829">
    <property type="term" value="C:cytosol"/>
    <property type="evidence" value="ECO:0007669"/>
    <property type="project" value="TreeGrafter"/>
</dbReference>
<dbReference type="PANTHER" id="PTHR30327:SF1">
    <property type="entry name" value="UPF0301 PROTEIN YQGE"/>
    <property type="match status" value="1"/>
</dbReference>
<comment type="caution">
    <text evidence="3">The sequence shown here is derived from an EMBL/GenBank/DDBJ whole genome shotgun (WGS) entry which is preliminary data.</text>
</comment>
<evidence type="ECO:0000313" key="3">
    <source>
        <dbReference type="EMBL" id="HHI88859.1"/>
    </source>
</evidence>
<gene>
    <name evidence="3" type="ORF">ENK01_02805</name>
</gene>
<evidence type="ECO:0000256" key="2">
    <source>
        <dbReference type="HAMAP-Rule" id="MF_00758"/>
    </source>
</evidence>
<dbReference type="InterPro" id="IPR003774">
    <property type="entry name" value="AlgH-like"/>
</dbReference>
<dbReference type="Pfam" id="PF02622">
    <property type="entry name" value="DUF179"/>
    <property type="match status" value="1"/>
</dbReference>
<dbReference type="Gene3D" id="3.40.1740.10">
    <property type="entry name" value="VC0467-like"/>
    <property type="match status" value="1"/>
</dbReference>
<dbReference type="SUPFAM" id="SSF143456">
    <property type="entry name" value="VC0467-like"/>
    <property type="match status" value="1"/>
</dbReference>
<comment type="similarity">
    <text evidence="1 2">Belongs to the UPF0301 (AlgH) family.</text>
</comment>
<dbReference type="AlphaFoldDB" id="A0A7V5U184"/>
<protein>
    <recommendedName>
        <fullName evidence="2">UPF0301 protein ENK01_02805</fullName>
    </recommendedName>
</protein>
<name>A0A7V5U184_9PROT</name>
<reference evidence="3" key="1">
    <citation type="journal article" date="2020" name="mSystems">
        <title>Genome- and Community-Level Interaction Insights into Carbon Utilization and Element Cycling Functions of Hydrothermarchaeota in Hydrothermal Sediment.</title>
        <authorList>
            <person name="Zhou Z."/>
            <person name="Liu Y."/>
            <person name="Xu W."/>
            <person name="Pan J."/>
            <person name="Luo Z.H."/>
            <person name="Li M."/>
        </authorList>
    </citation>
    <scope>NUCLEOTIDE SEQUENCE [LARGE SCALE GENOMIC DNA]</scope>
    <source>
        <strain evidence="3">HyVt-538</strain>
    </source>
</reference>
<dbReference type="EMBL" id="DROP01000190">
    <property type="protein sequence ID" value="HHI88859.1"/>
    <property type="molecule type" value="Genomic_DNA"/>
</dbReference>
<dbReference type="HAMAP" id="MF_00758">
    <property type="entry name" value="UPF0301"/>
    <property type="match status" value="1"/>
</dbReference>
<dbReference type="Proteomes" id="UP000885806">
    <property type="component" value="Unassembled WGS sequence"/>
</dbReference>
<sequence>MSETPQFNAEHSLAGHFLVAGPSMRDERFANSVILMCVHNSEQAMGIILNKPKPDLTLSTMLPALDINGAPTHEDSPVLYGGPVETERGFVLHSRDYYEPKNALPISDTLALSTSKSVLKALTTSEAPRHAVLALGYAGWAGGQLEFEMMRNDWLITPASDQIVFSSDASKKWKQALALAGISPEFLSSGSGTA</sequence>